<evidence type="ECO:0000313" key="1">
    <source>
        <dbReference type="EMBL" id="KOB89763.1"/>
    </source>
</evidence>
<feature type="non-terminal residue" evidence="1">
    <location>
        <position position="1"/>
    </location>
</feature>
<dbReference type="KEGG" id="pfd:PFDG_05316"/>
<organism evidence="1 2">
    <name type="scientific">Plasmodium falciparum (isolate Dd2)</name>
    <dbReference type="NCBI Taxonomy" id="57267"/>
    <lineage>
        <taxon>Eukaryota</taxon>
        <taxon>Sar</taxon>
        <taxon>Alveolata</taxon>
        <taxon>Apicomplexa</taxon>
        <taxon>Aconoidasida</taxon>
        <taxon>Haemosporida</taxon>
        <taxon>Plasmodiidae</taxon>
        <taxon>Plasmodium</taxon>
        <taxon>Plasmodium (Laverania)</taxon>
    </lineage>
</organism>
<feature type="non-terminal residue" evidence="1">
    <location>
        <position position="77"/>
    </location>
</feature>
<sequence length="77" mass="9238">HDTLREYAYRLIANSVYDRELALSVVKQICFSKRPLLDIKKDVEDTQKLSVFQKVEKESHQEWLCWNFFKFPFAALI</sequence>
<dbReference type="Proteomes" id="UP000054282">
    <property type="component" value="Unassembled WGS sequence"/>
</dbReference>
<evidence type="ECO:0000313" key="2">
    <source>
        <dbReference type="Proteomes" id="UP000054282"/>
    </source>
</evidence>
<accession>A0A0L7MAC3</accession>
<reference evidence="2" key="1">
    <citation type="submission" date="2006-09" db="EMBL/GenBank/DDBJ databases">
        <title>Annotation of Plasmodium falciparum Dd2.</title>
        <authorList>
            <consortium name="The Broad Institute Genome Sequencing Platform"/>
            <person name="Volkman S.K."/>
            <person name="Neafsey D.E."/>
            <person name="Dash A.P."/>
            <person name="Chitnis C.E."/>
            <person name="Hartl D.L."/>
            <person name="Young S.K."/>
            <person name="Zeng Q."/>
            <person name="Koehrsen M."/>
            <person name="Alvarado L."/>
            <person name="Berlin A."/>
            <person name="Borenstein D."/>
            <person name="Chapman S.B."/>
            <person name="Chen Z."/>
            <person name="Engels R."/>
            <person name="Freedman E."/>
            <person name="Gellesch M."/>
            <person name="Goldberg J."/>
            <person name="Griggs A."/>
            <person name="Gujja S."/>
            <person name="Heilman E.R."/>
            <person name="Heiman D.I."/>
            <person name="Howarth C."/>
            <person name="Jen D."/>
            <person name="Larson L."/>
            <person name="Mehta T."/>
            <person name="Neiman D."/>
            <person name="Park D."/>
            <person name="Pearson M."/>
            <person name="Roberts A."/>
            <person name="Saif S."/>
            <person name="Shea T."/>
            <person name="Shenoy N."/>
            <person name="Sisk P."/>
            <person name="Stolte C."/>
            <person name="Sykes S."/>
            <person name="Walk T."/>
            <person name="White J."/>
            <person name="Yandava C."/>
            <person name="Haas B."/>
            <person name="Henn M.R."/>
            <person name="Nusbaum C."/>
            <person name="Birren B."/>
        </authorList>
    </citation>
    <scope>NUCLEOTIDE SEQUENCE [LARGE SCALE GENOMIC DNA]</scope>
</reference>
<dbReference type="AlphaFoldDB" id="A0A0L7MAC3"/>
<reference evidence="2" key="2">
    <citation type="submission" date="2006-09" db="EMBL/GenBank/DDBJ databases">
        <title>The genome sequence of Plasmodium falciparum Dd2.</title>
        <authorList>
            <consortium name="The Broad Institute Genome Sequencing Platform"/>
            <person name="Birren B."/>
            <person name="Lander E."/>
            <person name="Galagan J."/>
            <person name="Nusbaum C."/>
            <person name="Devon K."/>
            <person name="Henn M."/>
            <person name="Jaffe D."/>
            <person name="Butler J."/>
            <person name="Alvarez P."/>
            <person name="Gnerre S."/>
            <person name="Grabherr M."/>
            <person name="Kleber M."/>
            <person name="Mauceli E."/>
            <person name="Brockman W."/>
            <person name="MacCallum I.A."/>
            <person name="Rounsley S."/>
            <person name="Young S."/>
            <person name="LaButti K."/>
            <person name="Pushparaj V."/>
            <person name="DeCaprio D."/>
            <person name="Crawford M."/>
            <person name="Koehrsen M."/>
            <person name="Engels R."/>
            <person name="Montgomery P."/>
            <person name="Pearson M."/>
            <person name="Howarth C."/>
            <person name="Larson L."/>
            <person name="Luoma S."/>
            <person name="White J."/>
            <person name="Kodira C."/>
            <person name="Zeng Q."/>
            <person name="O'Leary S."/>
            <person name="Yandava C."/>
            <person name="Alvarado L."/>
            <person name="Wirth D."/>
            <person name="Volkman S."/>
            <person name="Hartl D."/>
        </authorList>
    </citation>
    <scope>NUCLEOTIDE SEQUENCE [LARGE SCALE GENOMIC DNA]</scope>
</reference>
<dbReference type="EMBL" id="GG703155">
    <property type="protein sequence ID" value="KOB89763.1"/>
    <property type="molecule type" value="Genomic_DNA"/>
</dbReference>
<proteinExistence type="predicted"/>
<gene>
    <name evidence="1" type="ORF">PFDG_05316</name>
</gene>
<protein>
    <submittedName>
        <fullName evidence="1">Uncharacterized protein</fullName>
    </submittedName>
</protein>
<name>A0A0L7MAC3_PLAF4</name>